<keyword evidence="1" id="KW-0812">Transmembrane</keyword>
<comment type="caution">
    <text evidence="2">The sequence shown here is derived from an EMBL/GenBank/DDBJ whole genome shotgun (WGS) entry which is preliminary data.</text>
</comment>
<dbReference type="EMBL" id="CAMPGE010009779">
    <property type="protein sequence ID" value="CAI2368643.1"/>
    <property type="molecule type" value="Genomic_DNA"/>
</dbReference>
<organism evidence="2 3">
    <name type="scientific">Euplotes crassus</name>
    <dbReference type="NCBI Taxonomy" id="5936"/>
    <lineage>
        <taxon>Eukaryota</taxon>
        <taxon>Sar</taxon>
        <taxon>Alveolata</taxon>
        <taxon>Ciliophora</taxon>
        <taxon>Intramacronucleata</taxon>
        <taxon>Spirotrichea</taxon>
        <taxon>Hypotrichia</taxon>
        <taxon>Euplotida</taxon>
        <taxon>Euplotidae</taxon>
        <taxon>Moneuplotes</taxon>
    </lineage>
</organism>
<keyword evidence="3" id="KW-1185">Reference proteome</keyword>
<protein>
    <submittedName>
        <fullName evidence="2">Uncharacterized protein</fullName>
    </submittedName>
</protein>
<proteinExistence type="predicted"/>
<dbReference type="Proteomes" id="UP001295684">
    <property type="component" value="Unassembled WGS sequence"/>
</dbReference>
<name>A0AAD1UK00_EUPCR</name>
<feature type="transmembrane region" description="Helical" evidence="1">
    <location>
        <begin position="38"/>
        <end position="64"/>
    </location>
</feature>
<evidence type="ECO:0000313" key="3">
    <source>
        <dbReference type="Proteomes" id="UP001295684"/>
    </source>
</evidence>
<evidence type="ECO:0000256" key="1">
    <source>
        <dbReference type="SAM" id="Phobius"/>
    </source>
</evidence>
<gene>
    <name evidence="2" type="ORF">ECRASSUSDP1_LOCUS9939</name>
</gene>
<sequence length="99" mass="11492">MLIVLSSLWRACEGLEMAMLSSSLLLLSLIDLVRILIALWSNFLISLWIVEILAIPGLLCLFHLHKTLRILQRIFLWECNLLNNLPFRDGSSFRLFTHQ</sequence>
<evidence type="ECO:0000313" key="2">
    <source>
        <dbReference type="EMBL" id="CAI2368643.1"/>
    </source>
</evidence>
<dbReference type="AlphaFoldDB" id="A0AAD1UK00"/>
<reference evidence="2" key="1">
    <citation type="submission" date="2023-07" db="EMBL/GenBank/DDBJ databases">
        <authorList>
            <consortium name="AG Swart"/>
            <person name="Singh M."/>
            <person name="Singh A."/>
            <person name="Seah K."/>
            <person name="Emmerich C."/>
        </authorList>
    </citation>
    <scope>NUCLEOTIDE SEQUENCE</scope>
    <source>
        <strain evidence="2">DP1</strain>
    </source>
</reference>
<keyword evidence="1" id="KW-1133">Transmembrane helix</keyword>
<keyword evidence="1" id="KW-0472">Membrane</keyword>
<accession>A0AAD1UK00</accession>